<evidence type="ECO:0000256" key="1">
    <source>
        <dbReference type="ARBA" id="ARBA00004604"/>
    </source>
</evidence>
<dbReference type="Pfam" id="PF22916">
    <property type="entry name" value="UTP25_NTPase-like"/>
    <property type="match status" value="1"/>
</dbReference>
<accession>A0AA88AYM7</accession>
<dbReference type="GO" id="GO:0034511">
    <property type="term" value="F:U3 snoRNA binding"/>
    <property type="evidence" value="ECO:0007669"/>
    <property type="project" value="InterPro"/>
</dbReference>
<comment type="similarity">
    <text evidence="2">Belongs to the UTP25 family.</text>
</comment>
<feature type="compositionally biased region" description="Basic and acidic residues" evidence="4">
    <location>
        <begin position="89"/>
        <end position="109"/>
    </location>
</feature>
<feature type="domain" description="UTP25 NTP hydrolase-like" evidence="6">
    <location>
        <begin position="231"/>
        <end position="517"/>
    </location>
</feature>
<dbReference type="AlphaFoldDB" id="A0AA88AYM7"/>
<evidence type="ECO:0000256" key="2">
    <source>
        <dbReference type="ARBA" id="ARBA00009223"/>
    </source>
</evidence>
<organism evidence="7 8">
    <name type="scientific">Ficus carica</name>
    <name type="common">Common fig</name>
    <dbReference type="NCBI Taxonomy" id="3494"/>
    <lineage>
        <taxon>Eukaryota</taxon>
        <taxon>Viridiplantae</taxon>
        <taxon>Streptophyta</taxon>
        <taxon>Embryophyta</taxon>
        <taxon>Tracheophyta</taxon>
        <taxon>Spermatophyta</taxon>
        <taxon>Magnoliopsida</taxon>
        <taxon>eudicotyledons</taxon>
        <taxon>Gunneridae</taxon>
        <taxon>Pentapetalae</taxon>
        <taxon>rosids</taxon>
        <taxon>fabids</taxon>
        <taxon>Rosales</taxon>
        <taxon>Moraceae</taxon>
        <taxon>Ficeae</taxon>
        <taxon>Ficus</taxon>
    </lineage>
</organism>
<sequence>MGKQFGKKTGFKRPKNPGKFKLSRCSKKNRREEEEKIVHSTSPGSSGELSEEENGNLSSVKEIDNEETSKYDELLNMLRSSSKPVADANKQRQGQEEGKTGTKQDRDDGYESSDDGEDEEHDSGTDDESAAGPSVTESPFNKHFTHILSKEEVDNFSAKKWKYEWKVPASGMSNCRWVGTGECFLKDVDVNADHDIKPKLYQHWLDTYKTSGGNDFHSSKQRFFFTLCNSYRDIMHCNRKPFYIRGSEEDSSTMDAYIMHCLNHVFKTRDLVIKNDAKAAKFRENDKNAMLNDDSLRDQGYTRPKVLIMLPFKSTALRVVKRLIQLTPSAHKANIEHLDRFYNDFGTKGIEDDEEENEAFANSQKSSKPSDFQSLFGGNSKDDFVVGIKFTRRSIKLYSDFYSSDIIIASALGFCAKIDQIERDKGKDVDYISSIEVLVIDYAEVIAMQNWVHLVKVVKHVNLMPSKQHGTDIMRIRHWCLDGYTRFYRQTILLSSYLNPDMNALFNHQCVNYRGKVKLECEYKGVLPKVQLQVQQIYQRFGSDSVTEINDARLDYFLKKVFPKLQESTQGGIMIFISSYFDFVRIRNFMKSQDASFCMLSEYTESSDISRARLWFFEGKKKIMLYTERMHFYHRYKIRGIKNLFFYSLPERKDFYPELLNMLEGDDATATTLFSRFDQLRLERIVGTANAKRMVKSEKDVPSPPGDGEPPTRDPPSAATDQPNPPPTPRPSTSTSSGRRPPSTSPTVTGCRVDGVGVRRGAQTICNPFGCIFEIASWRGLAWTVHERGGGLERSAIRWLQI</sequence>
<comment type="caution">
    <text evidence="7">The sequence shown here is derived from an EMBL/GenBank/DDBJ whole genome shotgun (WGS) entry which is preliminary data.</text>
</comment>
<feature type="compositionally biased region" description="Basic and acidic residues" evidence="4">
    <location>
        <begin position="61"/>
        <end position="73"/>
    </location>
</feature>
<feature type="compositionally biased region" description="Acidic residues" evidence="4">
    <location>
        <begin position="110"/>
        <end position="129"/>
    </location>
</feature>
<reference evidence="7" key="1">
    <citation type="submission" date="2023-07" db="EMBL/GenBank/DDBJ databases">
        <title>draft genome sequence of fig (Ficus carica).</title>
        <authorList>
            <person name="Takahashi T."/>
            <person name="Nishimura K."/>
        </authorList>
    </citation>
    <scope>NUCLEOTIDE SEQUENCE</scope>
</reference>
<gene>
    <name evidence="7" type="ORF">TIFTF001_021142</name>
</gene>
<feature type="domain" description="UTP25 C-terminal" evidence="5">
    <location>
        <begin position="527"/>
        <end position="701"/>
    </location>
</feature>
<proteinExistence type="inferred from homology"/>
<dbReference type="GO" id="GO:0000462">
    <property type="term" value="P:maturation of SSU-rRNA from tricistronic rRNA transcript (SSU-rRNA, 5.8S rRNA, LSU-rRNA)"/>
    <property type="evidence" value="ECO:0007669"/>
    <property type="project" value="TreeGrafter"/>
</dbReference>
<feature type="region of interest" description="Disordered" evidence="4">
    <location>
        <begin position="693"/>
        <end position="750"/>
    </location>
</feature>
<dbReference type="GO" id="GO:0019843">
    <property type="term" value="F:rRNA binding"/>
    <property type="evidence" value="ECO:0007669"/>
    <property type="project" value="TreeGrafter"/>
</dbReference>
<feature type="compositionally biased region" description="Low complexity" evidence="4">
    <location>
        <begin position="731"/>
        <end position="750"/>
    </location>
</feature>
<evidence type="ECO:0000256" key="4">
    <source>
        <dbReference type="SAM" id="MobiDB-lite"/>
    </source>
</evidence>
<evidence type="ECO:0000313" key="8">
    <source>
        <dbReference type="Proteomes" id="UP001187192"/>
    </source>
</evidence>
<dbReference type="Pfam" id="PF06862">
    <property type="entry name" value="Utp25_C"/>
    <property type="match status" value="1"/>
</dbReference>
<feature type="region of interest" description="Disordered" evidence="4">
    <location>
        <begin position="1"/>
        <end position="141"/>
    </location>
</feature>
<keyword evidence="8" id="KW-1185">Reference proteome</keyword>
<dbReference type="PANTHER" id="PTHR12933:SF0">
    <property type="entry name" value="U3 SMALL NUCLEOLAR RNA-ASSOCIATED PROTEIN 25 HOMOLOG"/>
    <property type="match status" value="1"/>
</dbReference>
<name>A0AA88AYM7_FICCA</name>
<evidence type="ECO:0000313" key="7">
    <source>
        <dbReference type="EMBL" id="GMN51996.1"/>
    </source>
</evidence>
<dbReference type="GO" id="GO:0032040">
    <property type="term" value="C:small-subunit processome"/>
    <property type="evidence" value="ECO:0007669"/>
    <property type="project" value="TreeGrafter"/>
</dbReference>
<dbReference type="EMBL" id="BTGU01000040">
    <property type="protein sequence ID" value="GMN51996.1"/>
    <property type="molecule type" value="Genomic_DNA"/>
</dbReference>
<evidence type="ECO:0000259" key="5">
    <source>
        <dbReference type="Pfam" id="PF06862"/>
    </source>
</evidence>
<dbReference type="InterPro" id="IPR010678">
    <property type="entry name" value="UTP25"/>
</dbReference>
<dbReference type="Proteomes" id="UP001187192">
    <property type="component" value="Unassembled WGS sequence"/>
</dbReference>
<keyword evidence="3" id="KW-0539">Nucleus</keyword>
<feature type="compositionally biased region" description="Basic residues" evidence="4">
    <location>
        <begin position="1"/>
        <end position="29"/>
    </location>
</feature>
<evidence type="ECO:0000259" key="6">
    <source>
        <dbReference type="Pfam" id="PF22916"/>
    </source>
</evidence>
<protein>
    <recommendedName>
        <fullName evidence="9">U3 small nucleolar RNA-associated protein 25</fullName>
    </recommendedName>
</protein>
<dbReference type="PANTHER" id="PTHR12933">
    <property type="entry name" value="ORF PROTEIN-RELATED"/>
    <property type="match status" value="1"/>
</dbReference>
<comment type="subcellular location">
    <subcellularLocation>
        <location evidence="1">Nucleus</location>
        <location evidence="1">Nucleolus</location>
    </subcellularLocation>
</comment>
<evidence type="ECO:0008006" key="9">
    <source>
        <dbReference type="Google" id="ProtNLM"/>
    </source>
</evidence>
<dbReference type="InterPro" id="IPR053940">
    <property type="entry name" value="UTP25_NTPase-like"/>
</dbReference>
<evidence type="ECO:0000256" key="3">
    <source>
        <dbReference type="ARBA" id="ARBA00023242"/>
    </source>
</evidence>
<dbReference type="InterPro" id="IPR053939">
    <property type="entry name" value="UTP25_C"/>
</dbReference>